<dbReference type="RefSeq" id="XP_023186730.1">
    <property type="nucleotide sequence ID" value="XM_023330962.1"/>
</dbReference>
<reference evidence="4" key="4">
    <citation type="submission" date="2025-09" db="UniProtKB">
        <authorList>
            <consortium name="Ensembl"/>
        </authorList>
    </citation>
    <scope>IDENTIFICATION</scope>
    <source>
        <strain evidence="4">JP 163 A</strain>
    </source>
</reference>
<dbReference type="eggNOG" id="KOG3510">
    <property type="taxonomic scope" value="Eukaryota"/>
</dbReference>
<reference evidence="5" key="2">
    <citation type="journal article" date="2013" name="Nat. Genet.">
        <title>The genome of the platyfish, Xiphophorus maculatus, provides insights into evolutionary adaptation and several complex traits.</title>
        <authorList>
            <person name="Schartl M."/>
            <person name="Walter R.B."/>
            <person name="Shen Y."/>
            <person name="Garcia T."/>
            <person name="Catchen J."/>
            <person name="Amores A."/>
            <person name="Braasch I."/>
            <person name="Chalopin D."/>
            <person name="Volff J.N."/>
            <person name="Lesch K.P."/>
            <person name="Bisazza A."/>
            <person name="Minx P."/>
            <person name="Hillier L."/>
            <person name="Wilson R.K."/>
            <person name="Fuerstenberg S."/>
            <person name="Boore J."/>
            <person name="Searle S."/>
            <person name="Postlethwait J.H."/>
            <person name="Warren W.C."/>
        </authorList>
    </citation>
    <scope>NUCLEOTIDE SEQUENCE [LARGE SCALE GENOMIC DNA]</scope>
    <source>
        <strain evidence="5">JP 163 A</strain>
    </source>
</reference>
<dbReference type="KEGG" id="xma:111608123"/>
<organism evidence="4 5">
    <name type="scientific">Xiphophorus maculatus</name>
    <name type="common">Southern platyfish</name>
    <name type="synonym">Platypoecilus maculatus</name>
    <dbReference type="NCBI Taxonomy" id="8083"/>
    <lineage>
        <taxon>Eukaryota</taxon>
        <taxon>Metazoa</taxon>
        <taxon>Chordata</taxon>
        <taxon>Craniata</taxon>
        <taxon>Vertebrata</taxon>
        <taxon>Euteleostomi</taxon>
        <taxon>Actinopterygii</taxon>
        <taxon>Neopterygii</taxon>
        <taxon>Teleostei</taxon>
        <taxon>Neoteleostei</taxon>
        <taxon>Acanthomorphata</taxon>
        <taxon>Ovalentaria</taxon>
        <taxon>Atherinomorphae</taxon>
        <taxon>Cyprinodontiformes</taxon>
        <taxon>Poeciliidae</taxon>
        <taxon>Poeciliinae</taxon>
        <taxon>Xiphophorus</taxon>
    </lineage>
</organism>
<dbReference type="InterPro" id="IPR013106">
    <property type="entry name" value="Ig_V-set"/>
</dbReference>
<feature type="signal peptide" evidence="2">
    <location>
        <begin position="1"/>
        <end position="21"/>
    </location>
</feature>
<keyword evidence="1" id="KW-0472">Membrane</keyword>
<dbReference type="PANTHER" id="PTHR46013">
    <property type="entry name" value="VASCULAR CELL ADHESION MOLECULE 1"/>
    <property type="match status" value="1"/>
</dbReference>
<dbReference type="InterPro" id="IPR007110">
    <property type="entry name" value="Ig-like_dom"/>
</dbReference>
<dbReference type="Gene3D" id="2.60.40.10">
    <property type="entry name" value="Immunoglobulins"/>
    <property type="match status" value="3"/>
</dbReference>
<dbReference type="STRING" id="8083.ENSXMAP00000008907"/>
<proteinExistence type="predicted"/>
<dbReference type="InParanoid" id="M4A363"/>
<evidence type="ECO:0000256" key="2">
    <source>
        <dbReference type="SAM" id="SignalP"/>
    </source>
</evidence>
<accession>M4A363</accession>
<dbReference type="PANTHER" id="PTHR46013:SF4">
    <property type="entry name" value="B-CELL RECEPTOR CD22-RELATED"/>
    <property type="match status" value="1"/>
</dbReference>
<feature type="domain" description="Ig-like" evidence="3">
    <location>
        <begin position="148"/>
        <end position="243"/>
    </location>
</feature>
<dbReference type="GeneID" id="111608123"/>
<keyword evidence="2" id="KW-0732">Signal</keyword>
<reference evidence="5" key="1">
    <citation type="submission" date="2012-01" db="EMBL/GenBank/DDBJ databases">
        <authorList>
            <person name="Walter R."/>
            <person name="Schartl M."/>
            <person name="Warren W."/>
        </authorList>
    </citation>
    <scope>NUCLEOTIDE SEQUENCE [LARGE SCALE GENOMIC DNA]</scope>
    <source>
        <strain evidence="5">JP 163 A</strain>
    </source>
</reference>
<dbReference type="Proteomes" id="UP000002852">
    <property type="component" value="Unassembled WGS sequence"/>
</dbReference>
<keyword evidence="1" id="KW-0812">Transmembrane</keyword>
<feature type="chain" id="PRO_5004046947" evidence="2">
    <location>
        <begin position="22"/>
        <end position="409"/>
    </location>
</feature>
<protein>
    <submittedName>
        <fullName evidence="4">Sialoadhesin-like</fullName>
    </submittedName>
</protein>
<sequence length="409" mass="44541">MAQHQQSCCFLIILCVRGVLGGDWSVVLPSSPICAAVGSTVIFPCSYDYPLNSDEVQTDGQLSAQTGSSEKKVLSKMWCLGDSRCLTKSYVFHSEGILQDPSYQNRVKYLGQPGSKNCSLRISNLKESDSGTYVFYLITNHKTQKMPPQTGVQFLAAATCTAVAVMASPSRFVLEGTALNLACCNPAATSLSRFTWYSTKGARLEGAGPVWKTRKVTTAHSGSYYCQMQTGDEKQRSNVLEIDVQYSPRNIILSTWRAEKDHRVTLTCSSEANPLVLTYFWYQGAACLPAADVSFYRGRSTQATLTGRVPKLTSANITTEDDGEHCCVARNKHGFQKASLILPSFEVADSPERTILVTGLTIGVVLASAALAAFFMIRKKKKARRQPDSVADTVTVVLTVVLTGTTVTE</sequence>
<evidence type="ECO:0000259" key="3">
    <source>
        <dbReference type="PROSITE" id="PS50835"/>
    </source>
</evidence>
<keyword evidence="1" id="KW-1133">Transmembrane helix</keyword>
<evidence type="ECO:0000313" key="5">
    <source>
        <dbReference type="Proteomes" id="UP000002852"/>
    </source>
</evidence>
<dbReference type="OMA" id="QSCCFLI"/>
<dbReference type="OrthoDB" id="6152887at2759"/>
<dbReference type="GeneTree" id="ENSGT00920000149572"/>
<dbReference type="Pfam" id="PF07686">
    <property type="entry name" value="V-set"/>
    <property type="match status" value="1"/>
</dbReference>
<feature type="domain" description="Ig-like" evidence="3">
    <location>
        <begin position="248"/>
        <end position="343"/>
    </location>
</feature>
<reference evidence="4" key="3">
    <citation type="submission" date="2025-08" db="UniProtKB">
        <authorList>
            <consortium name="Ensembl"/>
        </authorList>
    </citation>
    <scope>IDENTIFICATION</scope>
    <source>
        <strain evidence="4">JP 163 A</strain>
    </source>
</reference>
<dbReference type="SMART" id="SM00409">
    <property type="entry name" value="IG"/>
    <property type="match status" value="3"/>
</dbReference>
<dbReference type="Ensembl" id="ENSXMAT00000008921.2">
    <property type="protein sequence ID" value="ENSXMAP00000008907.1"/>
    <property type="gene ID" value="ENSXMAG00000008891.2"/>
</dbReference>
<name>M4A363_XIPMA</name>
<evidence type="ECO:0000313" key="4">
    <source>
        <dbReference type="Ensembl" id="ENSXMAP00000008907.1"/>
    </source>
</evidence>
<evidence type="ECO:0000256" key="1">
    <source>
        <dbReference type="SAM" id="Phobius"/>
    </source>
</evidence>
<dbReference type="InterPro" id="IPR003599">
    <property type="entry name" value="Ig_sub"/>
</dbReference>
<feature type="transmembrane region" description="Helical" evidence="1">
    <location>
        <begin position="355"/>
        <end position="377"/>
    </location>
</feature>
<keyword evidence="5" id="KW-1185">Reference proteome</keyword>
<dbReference type="PROSITE" id="PS50835">
    <property type="entry name" value="IG_LIKE"/>
    <property type="match status" value="2"/>
</dbReference>
<dbReference type="AlphaFoldDB" id="M4A363"/>
<dbReference type="InterPro" id="IPR036179">
    <property type="entry name" value="Ig-like_dom_sf"/>
</dbReference>
<dbReference type="SUPFAM" id="SSF48726">
    <property type="entry name" value="Immunoglobulin"/>
    <property type="match status" value="2"/>
</dbReference>
<dbReference type="HOGENOM" id="CLU_672618_0_0_1"/>
<dbReference type="InterPro" id="IPR013783">
    <property type="entry name" value="Ig-like_fold"/>
</dbReference>